<evidence type="ECO:0000256" key="1">
    <source>
        <dbReference type="SAM" id="MobiDB-lite"/>
    </source>
</evidence>
<protein>
    <submittedName>
        <fullName evidence="3">Uncharacterized protein</fullName>
    </submittedName>
</protein>
<accession>A0A3N0XVY6</accession>
<sequence length="171" mass="18900">MSESKLFPSDDESLYSQTLSPNPVIPSSSHTSPGAVAESPTPLRGRQPIHSTIHSPRPALTSTRETHTFFLIIVAVIIILLIHGPTIHSCNREMDSAGIKASSDQRGCPFLETRWLTRPIAVSIELPLDTLRGPPAEATPSSRGEYRTPVGCHSFSMFWPVRFYPSDRCEY</sequence>
<organism evidence="3 4">
    <name type="scientific">Anabarilius grahami</name>
    <name type="common">Kanglang fish</name>
    <name type="synonym">Barilius grahami</name>
    <dbReference type="NCBI Taxonomy" id="495550"/>
    <lineage>
        <taxon>Eukaryota</taxon>
        <taxon>Metazoa</taxon>
        <taxon>Chordata</taxon>
        <taxon>Craniata</taxon>
        <taxon>Vertebrata</taxon>
        <taxon>Euteleostomi</taxon>
        <taxon>Actinopterygii</taxon>
        <taxon>Neopterygii</taxon>
        <taxon>Teleostei</taxon>
        <taxon>Ostariophysi</taxon>
        <taxon>Cypriniformes</taxon>
        <taxon>Xenocyprididae</taxon>
        <taxon>Xenocypridinae</taxon>
        <taxon>Xenocypridinae incertae sedis</taxon>
        <taxon>Anabarilius</taxon>
    </lineage>
</organism>
<feature type="transmembrane region" description="Helical" evidence="2">
    <location>
        <begin position="66"/>
        <end position="84"/>
    </location>
</feature>
<keyword evidence="2" id="KW-0812">Transmembrane</keyword>
<comment type="caution">
    <text evidence="3">The sequence shown here is derived from an EMBL/GenBank/DDBJ whole genome shotgun (WGS) entry which is preliminary data.</text>
</comment>
<dbReference type="EMBL" id="RJVU01059542">
    <property type="protein sequence ID" value="ROJ73036.1"/>
    <property type="molecule type" value="Genomic_DNA"/>
</dbReference>
<evidence type="ECO:0000256" key="2">
    <source>
        <dbReference type="SAM" id="Phobius"/>
    </source>
</evidence>
<dbReference type="Proteomes" id="UP000281406">
    <property type="component" value="Unassembled WGS sequence"/>
</dbReference>
<feature type="compositionally biased region" description="Polar residues" evidence="1">
    <location>
        <begin position="14"/>
        <end position="32"/>
    </location>
</feature>
<evidence type="ECO:0000313" key="4">
    <source>
        <dbReference type="Proteomes" id="UP000281406"/>
    </source>
</evidence>
<keyword evidence="2" id="KW-1133">Transmembrane helix</keyword>
<keyword evidence="2" id="KW-0472">Membrane</keyword>
<evidence type="ECO:0000313" key="3">
    <source>
        <dbReference type="EMBL" id="ROJ73036.1"/>
    </source>
</evidence>
<name>A0A3N0XVY6_ANAGA</name>
<gene>
    <name evidence="3" type="ORF">DPX16_1220</name>
</gene>
<reference evidence="3 4" key="1">
    <citation type="submission" date="2018-10" db="EMBL/GenBank/DDBJ databases">
        <title>Genome assembly for a Yunnan-Guizhou Plateau 3E fish, Anabarilius grahami (Regan), and its evolutionary and genetic applications.</title>
        <authorList>
            <person name="Jiang W."/>
        </authorList>
    </citation>
    <scope>NUCLEOTIDE SEQUENCE [LARGE SCALE GENOMIC DNA]</scope>
    <source>
        <strain evidence="3">AG-KIZ</strain>
        <tissue evidence="3">Muscle</tissue>
    </source>
</reference>
<proteinExistence type="predicted"/>
<dbReference type="AlphaFoldDB" id="A0A3N0XVY6"/>
<keyword evidence="4" id="KW-1185">Reference proteome</keyword>
<feature type="region of interest" description="Disordered" evidence="1">
    <location>
        <begin position="1"/>
        <end position="59"/>
    </location>
</feature>